<evidence type="ECO:0000313" key="1">
    <source>
        <dbReference type="EMBL" id="JAH01802.1"/>
    </source>
</evidence>
<accession>A0A0E9PC20</accession>
<proteinExistence type="predicted"/>
<dbReference type="AlphaFoldDB" id="A0A0E9PC20"/>
<name>A0A0E9PC20_ANGAN</name>
<protein>
    <submittedName>
        <fullName evidence="1">Uncharacterized protein</fullName>
    </submittedName>
</protein>
<organism evidence="1">
    <name type="scientific">Anguilla anguilla</name>
    <name type="common">European freshwater eel</name>
    <name type="synonym">Muraena anguilla</name>
    <dbReference type="NCBI Taxonomy" id="7936"/>
    <lineage>
        <taxon>Eukaryota</taxon>
        <taxon>Metazoa</taxon>
        <taxon>Chordata</taxon>
        <taxon>Craniata</taxon>
        <taxon>Vertebrata</taxon>
        <taxon>Euteleostomi</taxon>
        <taxon>Actinopterygii</taxon>
        <taxon>Neopterygii</taxon>
        <taxon>Teleostei</taxon>
        <taxon>Anguilliformes</taxon>
        <taxon>Anguillidae</taxon>
        <taxon>Anguilla</taxon>
    </lineage>
</organism>
<dbReference type="EMBL" id="GBXM01106775">
    <property type="protein sequence ID" value="JAH01802.1"/>
    <property type="molecule type" value="Transcribed_RNA"/>
</dbReference>
<sequence length="30" mass="3445">MGFTHCFNSQNVTQEHLDYFALVIIAQIGF</sequence>
<reference evidence="1" key="1">
    <citation type="submission" date="2014-11" db="EMBL/GenBank/DDBJ databases">
        <authorList>
            <person name="Amaro Gonzalez C."/>
        </authorList>
    </citation>
    <scope>NUCLEOTIDE SEQUENCE</scope>
</reference>
<reference evidence="1" key="2">
    <citation type="journal article" date="2015" name="Fish Shellfish Immunol.">
        <title>Early steps in the European eel (Anguilla anguilla)-Vibrio vulnificus interaction in the gills: Role of the RtxA13 toxin.</title>
        <authorList>
            <person name="Callol A."/>
            <person name="Pajuelo D."/>
            <person name="Ebbesson L."/>
            <person name="Teles M."/>
            <person name="MacKenzie S."/>
            <person name="Amaro C."/>
        </authorList>
    </citation>
    <scope>NUCLEOTIDE SEQUENCE</scope>
</reference>